<keyword evidence="5" id="KW-0472">Membrane</keyword>
<organism evidence="6 7">
    <name type="scientific">Neocucurbitaria cava</name>
    <dbReference type="NCBI Taxonomy" id="798079"/>
    <lineage>
        <taxon>Eukaryota</taxon>
        <taxon>Fungi</taxon>
        <taxon>Dikarya</taxon>
        <taxon>Ascomycota</taxon>
        <taxon>Pezizomycotina</taxon>
        <taxon>Dothideomycetes</taxon>
        <taxon>Pleosporomycetidae</taxon>
        <taxon>Pleosporales</taxon>
        <taxon>Pleosporineae</taxon>
        <taxon>Cucurbitariaceae</taxon>
        <taxon>Neocucurbitaria</taxon>
    </lineage>
</organism>
<dbReference type="GO" id="GO:0008115">
    <property type="term" value="F:sarcosine oxidase activity"/>
    <property type="evidence" value="ECO:0007669"/>
    <property type="project" value="TreeGrafter"/>
</dbReference>
<keyword evidence="4" id="KW-0560">Oxidoreductase</keyword>
<dbReference type="PANTHER" id="PTHR10961:SF37">
    <property type="entry name" value="FAD DEPENDENT OXIDOREDUCTASE DOMAIN-CONTAINING PROTEIN"/>
    <property type="match status" value="1"/>
</dbReference>
<dbReference type="PANTHER" id="PTHR10961">
    <property type="entry name" value="PEROXISOMAL SARCOSINE OXIDASE"/>
    <property type="match status" value="1"/>
</dbReference>
<dbReference type="OrthoDB" id="2219495at2759"/>
<dbReference type="GO" id="GO:0051698">
    <property type="term" value="F:saccharopine oxidase activity"/>
    <property type="evidence" value="ECO:0007669"/>
    <property type="project" value="TreeGrafter"/>
</dbReference>
<keyword evidence="7" id="KW-1185">Reference proteome</keyword>
<comment type="caution">
    <text evidence="6">The sequence shown here is derived from an EMBL/GenBank/DDBJ whole genome shotgun (WGS) entry which is preliminary data.</text>
</comment>
<sequence length="165" mass="18533">MSSALQPSYLIIGAGVISVSTAYHLIKKYPHIFVQFVDLVPYPSQLAASWDWNKVIRADYGNLFCMEKALEALQLWRSDPLLRSYYHESRFFNINNTGLGRRIIENYKKRNAKVDAEMVSPDEFKDIGWAEATKALTAFVDAVVTAGVEYTAAGIGVLTFDEEGD</sequence>
<gene>
    <name evidence="6" type="ORF">N0V83_004741</name>
</gene>
<name>A0A9W9CNG5_9PLEO</name>
<evidence type="ECO:0008006" key="8">
    <source>
        <dbReference type="Google" id="ProtNLM"/>
    </source>
</evidence>
<evidence type="ECO:0000256" key="4">
    <source>
        <dbReference type="ARBA" id="ARBA00023002"/>
    </source>
</evidence>
<keyword evidence="3" id="KW-0274">FAD</keyword>
<evidence type="ECO:0000256" key="2">
    <source>
        <dbReference type="ARBA" id="ARBA00022630"/>
    </source>
</evidence>
<protein>
    <recommendedName>
        <fullName evidence="8">FAD dependent oxidoreductase domain-containing protein</fullName>
    </recommendedName>
</protein>
<dbReference type="InterPro" id="IPR045170">
    <property type="entry name" value="MTOX"/>
</dbReference>
<comment type="cofactor">
    <cofactor evidence="1">
        <name>FAD</name>
        <dbReference type="ChEBI" id="CHEBI:57692"/>
    </cofactor>
</comment>
<dbReference type="InterPro" id="IPR036188">
    <property type="entry name" value="FAD/NAD-bd_sf"/>
</dbReference>
<dbReference type="Gene3D" id="3.50.50.60">
    <property type="entry name" value="FAD/NAD(P)-binding domain"/>
    <property type="match status" value="1"/>
</dbReference>
<accession>A0A9W9CNG5</accession>
<evidence type="ECO:0000256" key="1">
    <source>
        <dbReference type="ARBA" id="ARBA00001974"/>
    </source>
</evidence>
<feature type="transmembrane region" description="Helical" evidence="5">
    <location>
        <begin position="6"/>
        <end position="26"/>
    </location>
</feature>
<keyword evidence="5" id="KW-0812">Transmembrane</keyword>
<dbReference type="GO" id="GO:0050660">
    <property type="term" value="F:flavin adenine dinucleotide binding"/>
    <property type="evidence" value="ECO:0007669"/>
    <property type="project" value="InterPro"/>
</dbReference>
<dbReference type="EMBL" id="JAPEUY010000007">
    <property type="protein sequence ID" value="KAJ4371522.1"/>
    <property type="molecule type" value="Genomic_DNA"/>
</dbReference>
<keyword evidence="5" id="KW-1133">Transmembrane helix</keyword>
<evidence type="ECO:0000256" key="5">
    <source>
        <dbReference type="SAM" id="Phobius"/>
    </source>
</evidence>
<dbReference type="Proteomes" id="UP001140560">
    <property type="component" value="Unassembled WGS sequence"/>
</dbReference>
<reference evidence="6" key="1">
    <citation type="submission" date="2022-10" db="EMBL/GenBank/DDBJ databases">
        <title>Tapping the CABI collections for fungal endophytes: first genome assemblies for Collariella, Neodidymelliopsis, Ascochyta clinopodiicola, Didymella pomorum, Didymosphaeria variabile, Neocosmospora piperis and Neocucurbitaria cava.</title>
        <authorList>
            <person name="Hill R."/>
        </authorList>
    </citation>
    <scope>NUCLEOTIDE SEQUENCE</scope>
    <source>
        <strain evidence="6">IMI 356814</strain>
    </source>
</reference>
<dbReference type="AlphaFoldDB" id="A0A9W9CNG5"/>
<evidence type="ECO:0000256" key="3">
    <source>
        <dbReference type="ARBA" id="ARBA00022827"/>
    </source>
</evidence>
<evidence type="ECO:0000313" key="7">
    <source>
        <dbReference type="Proteomes" id="UP001140560"/>
    </source>
</evidence>
<proteinExistence type="predicted"/>
<evidence type="ECO:0000313" key="6">
    <source>
        <dbReference type="EMBL" id="KAJ4371522.1"/>
    </source>
</evidence>
<dbReference type="SUPFAM" id="SSF51905">
    <property type="entry name" value="FAD/NAD(P)-binding domain"/>
    <property type="match status" value="1"/>
</dbReference>
<keyword evidence="2" id="KW-0285">Flavoprotein</keyword>